<evidence type="ECO:0000256" key="2">
    <source>
        <dbReference type="ARBA" id="ARBA00012729"/>
    </source>
</evidence>
<keyword evidence="5" id="KW-0119">Carbohydrate metabolism</keyword>
<protein>
    <recommendedName>
        <fullName evidence="2">chitinase</fullName>
        <ecNumber evidence="2">3.2.1.14</ecNumber>
    </recommendedName>
</protein>
<dbReference type="GO" id="GO:0000272">
    <property type="term" value="P:polysaccharide catabolic process"/>
    <property type="evidence" value="ECO:0007669"/>
    <property type="project" value="UniProtKB-KW"/>
</dbReference>
<evidence type="ECO:0000259" key="11">
    <source>
        <dbReference type="PROSITE" id="PS51910"/>
    </source>
</evidence>
<dbReference type="GO" id="GO:0008843">
    <property type="term" value="F:endochitinase activity"/>
    <property type="evidence" value="ECO:0007669"/>
    <property type="project" value="UniProtKB-EC"/>
</dbReference>
<dbReference type="Pfam" id="PF00704">
    <property type="entry name" value="Glyco_hydro_18"/>
    <property type="match status" value="1"/>
</dbReference>
<evidence type="ECO:0000256" key="7">
    <source>
        <dbReference type="ARBA" id="ARBA00023326"/>
    </source>
</evidence>
<dbReference type="CDD" id="cd02877">
    <property type="entry name" value="GH18_hevamine_XipI_class_III"/>
    <property type="match status" value="1"/>
</dbReference>
<gene>
    <name evidence="12" type="primary">CHT2_3</name>
    <name evidence="12" type="ORF">H4R26_003349</name>
</gene>
<evidence type="ECO:0000256" key="9">
    <source>
        <dbReference type="RuleBase" id="RU004453"/>
    </source>
</evidence>
<name>A0A9W8BD65_9FUNG</name>
<keyword evidence="4" id="KW-0146">Chitin degradation</keyword>
<evidence type="ECO:0000256" key="6">
    <source>
        <dbReference type="ARBA" id="ARBA00023295"/>
    </source>
</evidence>
<dbReference type="GO" id="GO:0006032">
    <property type="term" value="P:chitin catabolic process"/>
    <property type="evidence" value="ECO:0007669"/>
    <property type="project" value="UniProtKB-KW"/>
</dbReference>
<dbReference type="InterPro" id="IPR001579">
    <property type="entry name" value="Glyco_hydro_18_chit_AS"/>
</dbReference>
<keyword evidence="7" id="KW-0624">Polysaccharide degradation</keyword>
<dbReference type="InterPro" id="IPR001223">
    <property type="entry name" value="Glyco_hydro18_cat"/>
</dbReference>
<dbReference type="EC" id="3.2.1.14" evidence="2"/>
<dbReference type="InterPro" id="IPR050542">
    <property type="entry name" value="Glycosyl_Hydrlase18_Chitinase"/>
</dbReference>
<dbReference type="Proteomes" id="UP001150907">
    <property type="component" value="Unassembled WGS sequence"/>
</dbReference>
<organism evidence="12 13">
    <name type="scientific">Coemansia thaxteri</name>
    <dbReference type="NCBI Taxonomy" id="2663907"/>
    <lineage>
        <taxon>Eukaryota</taxon>
        <taxon>Fungi</taxon>
        <taxon>Fungi incertae sedis</taxon>
        <taxon>Zoopagomycota</taxon>
        <taxon>Kickxellomycotina</taxon>
        <taxon>Kickxellomycetes</taxon>
        <taxon>Kickxellales</taxon>
        <taxon>Kickxellaceae</taxon>
        <taxon>Coemansia</taxon>
    </lineage>
</organism>
<feature type="chain" id="PRO_5040855469" description="chitinase" evidence="10">
    <location>
        <begin position="21"/>
        <end position="574"/>
    </location>
</feature>
<keyword evidence="3 8" id="KW-0378">Hydrolase</keyword>
<comment type="catalytic activity">
    <reaction evidence="1">
        <text>Random endo-hydrolysis of N-acetyl-beta-D-glucosaminide (1-&gt;4)-beta-linkages in chitin and chitodextrins.</text>
        <dbReference type="EC" id="3.2.1.14"/>
    </reaction>
</comment>
<dbReference type="SUPFAM" id="SSF51445">
    <property type="entry name" value="(Trans)glycosidases"/>
    <property type="match status" value="1"/>
</dbReference>
<dbReference type="InterPro" id="IPR017853">
    <property type="entry name" value="GH"/>
</dbReference>
<reference evidence="12" key="1">
    <citation type="submission" date="2022-07" db="EMBL/GenBank/DDBJ databases">
        <title>Phylogenomic reconstructions and comparative analyses of Kickxellomycotina fungi.</title>
        <authorList>
            <person name="Reynolds N.K."/>
            <person name="Stajich J.E."/>
            <person name="Barry K."/>
            <person name="Grigoriev I.V."/>
            <person name="Crous P."/>
            <person name="Smith M.E."/>
        </authorList>
    </citation>
    <scope>NUCLEOTIDE SEQUENCE</scope>
    <source>
        <strain evidence="12">IMI 214461</strain>
    </source>
</reference>
<feature type="signal peptide" evidence="10">
    <location>
        <begin position="1"/>
        <end position="20"/>
    </location>
</feature>
<comment type="similarity">
    <text evidence="9">Belongs to the glycosyl hydrolase 18 family.</text>
</comment>
<evidence type="ECO:0000313" key="12">
    <source>
        <dbReference type="EMBL" id="KAJ2002932.1"/>
    </source>
</evidence>
<evidence type="ECO:0000256" key="1">
    <source>
        <dbReference type="ARBA" id="ARBA00000822"/>
    </source>
</evidence>
<comment type="caution">
    <text evidence="12">The sequence shown here is derived from an EMBL/GenBank/DDBJ whole genome shotgun (WGS) entry which is preliminary data.</text>
</comment>
<dbReference type="GO" id="GO:0005576">
    <property type="term" value="C:extracellular region"/>
    <property type="evidence" value="ECO:0007669"/>
    <property type="project" value="TreeGrafter"/>
</dbReference>
<dbReference type="EMBL" id="JANBQF010000259">
    <property type="protein sequence ID" value="KAJ2002932.1"/>
    <property type="molecule type" value="Genomic_DNA"/>
</dbReference>
<evidence type="ECO:0000256" key="4">
    <source>
        <dbReference type="ARBA" id="ARBA00023024"/>
    </source>
</evidence>
<dbReference type="PANTHER" id="PTHR45708">
    <property type="entry name" value="ENDOCHITINASE"/>
    <property type="match status" value="1"/>
</dbReference>
<dbReference type="Gene3D" id="3.20.20.80">
    <property type="entry name" value="Glycosidases"/>
    <property type="match status" value="1"/>
</dbReference>
<evidence type="ECO:0000256" key="10">
    <source>
        <dbReference type="SAM" id="SignalP"/>
    </source>
</evidence>
<dbReference type="OrthoDB" id="6020543at2759"/>
<dbReference type="PANTHER" id="PTHR45708:SF49">
    <property type="entry name" value="ENDOCHITINASE"/>
    <property type="match status" value="1"/>
</dbReference>
<dbReference type="AlphaFoldDB" id="A0A9W8BD65"/>
<keyword evidence="13" id="KW-1185">Reference proteome</keyword>
<dbReference type="Pfam" id="PF03427">
    <property type="entry name" value="CBM_19"/>
    <property type="match status" value="1"/>
</dbReference>
<evidence type="ECO:0000256" key="5">
    <source>
        <dbReference type="ARBA" id="ARBA00023277"/>
    </source>
</evidence>
<keyword evidence="6 8" id="KW-0326">Glycosidase</keyword>
<dbReference type="InterPro" id="IPR005089">
    <property type="entry name" value="CBM19"/>
</dbReference>
<dbReference type="PROSITE" id="PS51910">
    <property type="entry name" value="GH18_2"/>
    <property type="match status" value="1"/>
</dbReference>
<evidence type="ECO:0000256" key="8">
    <source>
        <dbReference type="RuleBase" id="RU000489"/>
    </source>
</evidence>
<evidence type="ECO:0000313" key="13">
    <source>
        <dbReference type="Proteomes" id="UP001150907"/>
    </source>
</evidence>
<accession>A0A9W8BD65</accession>
<sequence length="574" mass="60123">MNLPLKLLGYLAALAGYVTAFNVNCNSNYASYYGQNSAGNQKTLGSYCQDATEDVIVLAFMNGFPNVMLNFANACETTFSGSSLLHCPSIAADIKYCQSQGKAVVLSMGGASGSYGFSSDAQGSQFADTVWDMFFKGSAAQRPFDDAVLDGIDLDIEGGSTAGYAAFISQLRTHYASDPSKQYYIASAPQCPFPDAYLGSSLNSAWFDMVFVQFYNNYCGVNAYPTWFNFADWDNWAKTQSVNKNVRVFIGVPGSPSAASSGYIDGSSLNTIYSAVRSNYSSLGGIMTWDVSQSRTSGLASSIRAMLNSSGSCGNGGGGTTATYSSASLTSSTSSASVSSSTSSTPAGYSSSVSTSSAVSSSSSSSSAAATSTSSPPACPVNGAPCTGNQQGCNGQSYALCNQGTWYVAPCAPGTYCFMSGSTATCDWANGRQTNTCVISRAMSIRKRLDLTSVSAITAANLRPKPASAIANIPTRVEFVAGEITDNKYTMVVKIQANKSAFTGNWQISFTLPSGQTANSTSRGYLGLNGNTITVNSNRNIEWPQNMAAVFKITGTFTDKYALPNTSSAVFVST</sequence>
<feature type="domain" description="GH18" evidence="11">
    <location>
        <begin position="27"/>
        <end position="310"/>
    </location>
</feature>
<dbReference type="InterPro" id="IPR045321">
    <property type="entry name" value="Cts1-like"/>
</dbReference>
<keyword evidence="10" id="KW-0732">Signal</keyword>
<proteinExistence type="inferred from homology"/>
<dbReference type="GO" id="GO:0008061">
    <property type="term" value="F:chitin binding"/>
    <property type="evidence" value="ECO:0007669"/>
    <property type="project" value="InterPro"/>
</dbReference>
<dbReference type="PROSITE" id="PS01095">
    <property type="entry name" value="GH18_1"/>
    <property type="match status" value="1"/>
</dbReference>
<evidence type="ECO:0000256" key="3">
    <source>
        <dbReference type="ARBA" id="ARBA00022801"/>
    </source>
</evidence>